<dbReference type="GeneID" id="54464897"/>
<evidence type="ECO:0000313" key="1">
    <source>
        <dbReference type="EMBL" id="KAF2802240.1"/>
    </source>
</evidence>
<proteinExistence type="predicted"/>
<dbReference type="PANTHER" id="PTHR38111:SF11">
    <property type="entry name" value="TRANSCRIPTION FACTOR DOMAIN-CONTAINING PROTEIN-RELATED"/>
    <property type="match status" value="1"/>
</dbReference>
<keyword evidence="2" id="KW-1185">Reference proteome</keyword>
<dbReference type="RefSeq" id="XP_033569204.1">
    <property type="nucleotide sequence ID" value="XM_033724004.1"/>
</dbReference>
<reference evidence="3" key="3">
    <citation type="submission" date="2025-04" db="UniProtKB">
        <authorList>
            <consortium name="RefSeq"/>
        </authorList>
    </citation>
    <scope>IDENTIFICATION</scope>
    <source>
        <strain evidence="3">CBS 304.34</strain>
    </source>
</reference>
<sequence>MLRNKALDLSIIALSAQRLALNRGNAALHIMSLTAYNNSISLYRGTVQKSSNSGLAAMLAVISTVYALVDSCLNPPVDMANFSWGSSGHFDGALALMRQSGPTQFSKDGFHLVFKKIREMGFFLALSRRQKTFLSKDEWMSSPWAAQPKTWRDKLYDLALRFSELVVNDGGVNESPDCLGISQERIGEALGIEAGLARWRSLWLNEAYPHQQISCDCQSPAAFSCICSVLLLEFPSNDFALLQIECWSLQLLISTTLSRLSGPELDLTSSWIKMLPTRSSQIASYMETASALPALRSTSHMTSGVTEGFCRNIFPYWILKKYQADAIRASPPNLQHQIATK</sequence>
<protein>
    <recommendedName>
        <fullName evidence="4">Transcription factor domain-containing protein</fullName>
    </recommendedName>
</protein>
<dbReference type="Proteomes" id="UP000504636">
    <property type="component" value="Unplaced"/>
</dbReference>
<accession>A0A6A6Y0R9</accession>
<dbReference type="OrthoDB" id="4491390at2759"/>
<reference evidence="1 3" key="1">
    <citation type="journal article" date="2020" name="Stud. Mycol.">
        <title>101 Dothideomycetes genomes: a test case for predicting lifestyles and emergence of pathogens.</title>
        <authorList>
            <person name="Haridas S."/>
            <person name="Albert R."/>
            <person name="Binder M."/>
            <person name="Bloem J."/>
            <person name="Labutti K."/>
            <person name="Salamov A."/>
            <person name="Andreopoulos B."/>
            <person name="Baker S."/>
            <person name="Barry K."/>
            <person name="Bills G."/>
            <person name="Bluhm B."/>
            <person name="Cannon C."/>
            <person name="Castanera R."/>
            <person name="Culley D."/>
            <person name="Daum C."/>
            <person name="Ezra D."/>
            <person name="Gonzalez J."/>
            <person name="Henrissat B."/>
            <person name="Kuo A."/>
            <person name="Liang C."/>
            <person name="Lipzen A."/>
            <person name="Lutzoni F."/>
            <person name="Magnuson J."/>
            <person name="Mondo S."/>
            <person name="Nolan M."/>
            <person name="Ohm R."/>
            <person name="Pangilinan J."/>
            <person name="Park H.-J."/>
            <person name="Ramirez L."/>
            <person name="Alfaro M."/>
            <person name="Sun H."/>
            <person name="Tritt A."/>
            <person name="Yoshinaga Y."/>
            <person name="Zwiers L.-H."/>
            <person name="Turgeon B."/>
            <person name="Goodwin S."/>
            <person name="Spatafora J."/>
            <person name="Crous P."/>
            <person name="Grigoriev I."/>
        </authorList>
    </citation>
    <scope>NUCLEOTIDE SEQUENCE</scope>
    <source>
        <strain evidence="1 3">CBS 304.34</strain>
    </source>
</reference>
<dbReference type="AlphaFoldDB" id="A0A6A6Y0R9"/>
<evidence type="ECO:0008006" key="4">
    <source>
        <dbReference type="Google" id="ProtNLM"/>
    </source>
</evidence>
<evidence type="ECO:0000313" key="3">
    <source>
        <dbReference type="RefSeq" id="XP_033569204.1"/>
    </source>
</evidence>
<evidence type="ECO:0000313" key="2">
    <source>
        <dbReference type="Proteomes" id="UP000504636"/>
    </source>
</evidence>
<dbReference type="EMBL" id="MU003724">
    <property type="protein sequence ID" value="KAF2802240.1"/>
    <property type="molecule type" value="Genomic_DNA"/>
</dbReference>
<organism evidence="1">
    <name type="scientific">Mytilinidion resinicola</name>
    <dbReference type="NCBI Taxonomy" id="574789"/>
    <lineage>
        <taxon>Eukaryota</taxon>
        <taxon>Fungi</taxon>
        <taxon>Dikarya</taxon>
        <taxon>Ascomycota</taxon>
        <taxon>Pezizomycotina</taxon>
        <taxon>Dothideomycetes</taxon>
        <taxon>Pleosporomycetidae</taxon>
        <taxon>Mytilinidiales</taxon>
        <taxon>Mytilinidiaceae</taxon>
        <taxon>Mytilinidion</taxon>
    </lineage>
</organism>
<dbReference type="InterPro" id="IPR053178">
    <property type="entry name" value="Osmoadaptation_assoc"/>
</dbReference>
<name>A0A6A6Y0R9_9PEZI</name>
<dbReference type="PANTHER" id="PTHR38111">
    <property type="entry name" value="ZN(2)-C6 FUNGAL-TYPE DOMAIN-CONTAINING PROTEIN-RELATED"/>
    <property type="match status" value="1"/>
</dbReference>
<reference evidence="3" key="2">
    <citation type="submission" date="2020-04" db="EMBL/GenBank/DDBJ databases">
        <authorList>
            <consortium name="NCBI Genome Project"/>
        </authorList>
    </citation>
    <scope>NUCLEOTIDE SEQUENCE</scope>
    <source>
        <strain evidence="3">CBS 304.34</strain>
    </source>
</reference>
<gene>
    <name evidence="1 3" type="ORF">BDZ99DRAFT_503997</name>
</gene>